<feature type="domain" description="Response regulatory" evidence="3">
    <location>
        <begin position="5"/>
        <end position="121"/>
    </location>
</feature>
<dbReference type="PROSITE" id="PS51832">
    <property type="entry name" value="HD_GYP"/>
    <property type="match status" value="1"/>
</dbReference>
<dbReference type="SUPFAM" id="SSF109604">
    <property type="entry name" value="HD-domain/PDEase-like"/>
    <property type="match status" value="1"/>
</dbReference>
<keyword evidence="6" id="KW-1185">Reference proteome</keyword>
<keyword evidence="2" id="KW-0175">Coiled coil</keyword>
<evidence type="ECO:0000256" key="1">
    <source>
        <dbReference type="PROSITE-ProRule" id="PRU00169"/>
    </source>
</evidence>
<protein>
    <submittedName>
        <fullName evidence="5">HD-GYP domain-containing protein</fullName>
        <ecNumber evidence="5">3.1.4.-</ecNumber>
    </submittedName>
</protein>
<dbReference type="PROSITE" id="PS50110">
    <property type="entry name" value="RESPONSE_REGULATORY"/>
    <property type="match status" value="1"/>
</dbReference>
<evidence type="ECO:0000313" key="6">
    <source>
        <dbReference type="Proteomes" id="UP001595722"/>
    </source>
</evidence>
<dbReference type="PANTHER" id="PTHR45228:SF5">
    <property type="entry name" value="CYCLIC DI-GMP PHOSPHODIESTERASE VC_1348-RELATED"/>
    <property type="match status" value="1"/>
</dbReference>
<dbReference type="InterPro" id="IPR001789">
    <property type="entry name" value="Sig_transdc_resp-reg_receiver"/>
</dbReference>
<dbReference type="GO" id="GO:0016787">
    <property type="term" value="F:hydrolase activity"/>
    <property type="evidence" value="ECO:0007669"/>
    <property type="project" value="UniProtKB-KW"/>
</dbReference>
<gene>
    <name evidence="5" type="ORF">ACFOMG_17225</name>
</gene>
<dbReference type="InterPro" id="IPR003607">
    <property type="entry name" value="HD/PDEase_dom"/>
</dbReference>
<proteinExistence type="predicted"/>
<evidence type="ECO:0000259" key="3">
    <source>
        <dbReference type="PROSITE" id="PS50110"/>
    </source>
</evidence>
<dbReference type="PANTHER" id="PTHR45228">
    <property type="entry name" value="CYCLIC DI-GMP PHOSPHODIESTERASE TM_0186-RELATED"/>
    <property type="match status" value="1"/>
</dbReference>
<dbReference type="InterPro" id="IPR037522">
    <property type="entry name" value="HD_GYP_dom"/>
</dbReference>
<feature type="coiled-coil region" evidence="2">
    <location>
        <begin position="120"/>
        <end position="154"/>
    </location>
</feature>
<feature type="modified residue" description="4-aspartylphosphate" evidence="1">
    <location>
        <position position="54"/>
    </location>
</feature>
<dbReference type="Pfam" id="PF13487">
    <property type="entry name" value="HD_5"/>
    <property type="match status" value="1"/>
</dbReference>
<organism evidence="5 6">
    <name type="scientific">Bacterioplanoides pacificum</name>
    <dbReference type="NCBI Taxonomy" id="1171596"/>
    <lineage>
        <taxon>Bacteria</taxon>
        <taxon>Pseudomonadati</taxon>
        <taxon>Pseudomonadota</taxon>
        <taxon>Gammaproteobacteria</taxon>
        <taxon>Oceanospirillales</taxon>
        <taxon>Oceanospirillaceae</taxon>
        <taxon>Bacterioplanoides</taxon>
    </lineage>
</organism>
<dbReference type="SUPFAM" id="SSF52172">
    <property type="entry name" value="CheY-like"/>
    <property type="match status" value="1"/>
</dbReference>
<evidence type="ECO:0000256" key="2">
    <source>
        <dbReference type="SAM" id="Coils"/>
    </source>
</evidence>
<dbReference type="SMART" id="SM00471">
    <property type="entry name" value="HDc"/>
    <property type="match status" value="1"/>
</dbReference>
<sequence length="360" mass="40703">MEKERILLVDDEAFYIKVLVELLGSDYQITLAKSGAQALKLLEGEILPDLILLDVLMPGMDGYEICQAIKADARTRDIPVIFLTVKSEVEDEVKGFRCGASDYIVKPFSPPIVKARVATHLALQQSRKALRNSNAQLEQRVQQRTREISRTQDMAIYCMTSLAETRDNETGMHIRRTQHYVRVLAEHLHSHARFSDQLNDEFIELLFKSAPLHDIGKVGVPDRILLKPGKLNPEEWQEMQKHAQYGKEALDNAEREYGASSFLSMAKDIAYCHHERWDGKGYPQALSGDDIPLAARLMALADCYDALISKRVYKPAFSFDDAADIIVKGRGTQFDPDMVDAFVALEAVFVDIARRFADEE</sequence>
<dbReference type="SMART" id="SM00448">
    <property type="entry name" value="REC"/>
    <property type="match status" value="1"/>
</dbReference>
<reference evidence="6" key="1">
    <citation type="journal article" date="2019" name="Int. J. Syst. Evol. Microbiol.">
        <title>The Global Catalogue of Microorganisms (GCM) 10K type strain sequencing project: providing services to taxonomists for standard genome sequencing and annotation.</title>
        <authorList>
            <consortium name="The Broad Institute Genomics Platform"/>
            <consortium name="The Broad Institute Genome Sequencing Center for Infectious Disease"/>
            <person name="Wu L."/>
            <person name="Ma J."/>
        </authorList>
    </citation>
    <scope>NUCLEOTIDE SEQUENCE [LARGE SCALE GENOMIC DNA]</scope>
    <source>
        <strain evidence="6">KCTC 42424</strain>
    </source>
</reference>
<dbReference type="EMBL" id="JBHRYB010000025">
    <property type="protein sequence ID" value="MFC3681847.1"/>
    <property type="molecule type" value="Genomic_DNA"/>
</dbReference>
<dbReference type="InterPro" id="IPR011006">
    <property type="entry name" value="CheY-like_superfamily"/>
</dbReference>
<name>A0ABV7VYD9_9GAMM</name>
<evidence type="ECO:0000259" key="4">
    <source>
        <dbReference type="PROSITE" id="PS51832"/>
    </source>
</evidence>
<dbReference type="InterPro" id="IPR052020">
    <property type="entry name" value="Cyclic_di-GMP/3'3'-cGAMP_PDE"/>
</dbReference>
<dbReference type="CDD" id="cd00077">
    <property type="entry name" value="HDc"/>
    <property type="match status" value="1"/>
</dbReference>
<dbReference type="Pfam" id="PF00072">
    <property type="entry name" value="Response_reg"/>
    <property type="match status" value="1"/>
</dbReference>
<dbReference type="RefSeq" id="WP_376868490.1">
    <property type="nucleotide sequence ID" value="NZ_JBHRYB010000025.1"/>
</dbReference>
<comment type="caution">
    <text evidence="5">The sequence shown here is derived from an EMBL/GenBank/DDBJ whole genome shotgun (WGS) entry which is preliminary data.</text>
</comment>
<accession>A0ABV7VYD9</accession>
<keyword evidence="1" id="KW-0597">Phosphoprotein</keyword>
<dbReference type="Gene3D" id="3.40.50.2300">
    <property type="match status" value="1"/>
</dbReference>
<keyword evidence="5" id="KW-0378">Hydrolase</keyword>
<dbReference type="Gene3D" id="1.10.3210.10">
    <property type="entry name" value="Hypothetical protein af1432"/>
    <property type="match status" value="1"/>
</dbReference>
<feature type="domain" description="HD-GYP" evidence="4">
    <location>
        <begin position="148"/>
        <end position="358"/>
    </location>
</feature>
<dbReference type="Proteomes" id="UP001595722">
    <property type="component" value="Unassembled WGS sequence"/>
</dbReference>
<evidence type="ECO:0000313" key="5">
    <source>
        <dbReference type="EMBL" id="MFC3681847.1"/>
    </source>
</evidence>
<dbReference type="EC" id="3.1.4.-" evidence="5"/>